<reference evidence="1 2" key="1">
    <citation type="journal article" date="2010" name="Nature">
        <title>Genome sequencing and analysis of the model grass Brachypodium distachyon.</title>
        <authorList>
            <consortium name="International Brachypodium Initiative"/>
        </authorList>
    </citation>
    <scope>NUCLEOTIDE SEQUENCE [LARGE SCALE GENOMIC DNA]</scope>
    <source>
        <strain evidence="1 2">Bd21</strain>
    </source>
</reference>
<dbReference type="EMBL" id="CM000884">
    <property type="protein sequence ID" value="KQJ82307.1"/>
    <property type="molecule type" value="Genomic_DNA"/>
</dbReference>
<proteinExistence type="predicted"/>
<reference evidence="2" key="3">
    <citation type="submission" date="2018-08" db="UniProtKB">
        <authorList>
            <consortium name="EnsemblPlants"/>
        </authorList>
    </citation>
    <scope>IDENTIFICATION</scope>
    <source>
        <strain evidence="2">cv. Bd21</strain>
    </source>
</reference>
<evidence type="ECO:0000313" key="1">
    <source>
        <dbReference type="EMBL" id="KQJ82307.1"/>
    </source>
</evidence>
<organism evidence="1">
    <name type="scientific">Brachypodium distachyon</name>
    <name type="common">Purple false brome</name>
    <name type="synonym">Trachynia distachya</name>
    <dbReference type="NCBI Taxonomy" id="15368"/>
    <lineage>
        <taxon>Eukaryota</taxon>
        <taxon>Viridiplantae</taxon>
        <taxon>Streptophyta</taxon>
        <taxon>Embryophyta</taxon>
        <taxon>Tracheophyta</taxon>
        <taxon>Spermatophyta</taxon>
        <taxon>Magnoliopsida</taxon>
        <taxon>Liliopsida</taxon>
        <taxon>Poales</taxon>
        <taxon>Poaceae</taxon>
        <taxon>BOP clade</taxon>
        <taxon>Pooideae</taxon>
        <taxon>Stipodae</taxon>
        <taxon>Brachypodieae</taxon>
        <taxon>Brachypodium</taxon>
    </lineage>
</organism>
<keyword evidence="3" id="KW-1185">Reference proteome</keyword>
<sequence length="70" mass="7942">MPRSHVRRACSRARVGHVRWFARRGASLACAATVNREVLLMSCGCSTKCLTGMLMHATHHDAIFFWKLRD</sequence>
<gene>
    <name evidence="1" type="ORF">BRADI_5g08343v3</name>
</gene>
<dbReference type="InParanoid" id="A0A0Q3H2J6"/>
<protein>
    <submittedName>
        <fullName evidence="1 2">Uncharacterized protein</fullName>
    </submittedName>
</protein>
<name>A0A0Q3H2J6_BRADI</name>
<reference evidence="1" key="2">
    <citation type="submission" date="2017-06" db="EMBL/GenBank/DDBJ databases">
        <title>WGS assembly of Brachypodium distachyon.</title>
        <authorList>
            <consortium name="The International Brachypodium Initiative"/>
            <person name="Lucas S."/>
            <person name="Harmon-Smith M."/>
            <person name="Lail K."/>
            <person name="Tice H."/>
            <person name="Grimwood J."/>
            <person name="Bruce D."/>
            <person name="Barry K."/>
            <person name="Shu S."/>
            <person name="Lindquist E."/>
            <person name="Wang M."/>
            <person name="Pitluck S."/>
            <person name="Vogel J.P."/>
            <person name="Garvin D.F."/>
            <person name="Mockler T.C."/>
            <person name="Schmutz J."/>
            <person name="Rokhsar D."/>
            <person name="Bevan M.W."/>
        </authorList>
    </citation>
    <scope>NUCLEOTIDE SEQUENCE</scope>
    <source>
        <strain evidence="1">Bd21</strain>
    </source>
</reference>
<dbReference type="AlphaFoldDB" id="A0A0Q3H2J6"/>
<evidence type="ECO:0000313" key="2">
    <source>
        <dbReference type="EnsemblPlants" id="KQJ82307"/>
    </source>
</evidence>
<evidence type="ECO:0000313" key="3">
    <source>
        <dbReference type="Proteomes" id="UP000008810"/>
    </source>
</evidence>
<accession>A0A0Q3H2J6</accession>
<dbReference type="EnsemblPlants" id="KQJ82307">
    <property type="protein sequence ID" value="KQJ82307"/>
    <property type="gene ID" value="BRADI_5g08343v3"/>
</dbReference>
<dbReference type="Gramene" id="KQJ82307">
    <property type="protein sequence ID" value="KQJ82307"/>
    <property type="gene ID" value="BRADI_5g08343v3"/>
</dbReference>
<dbReference type="Proteomes" id="UP000008810">
    <property type="component" value="Chromosome 5"/>
</dbReference>